<dbReference type="EMBL" id="QJJR01000005">
    <property type="protein sequence ID" value="PXW91410.1"/>
    <property type="molecule type" value="Genomic_DNA"/>
</dbReference>
<gene>
    <name evidence="4" type="ORF">DES38_10529</name>
</gene>
<evidence type="ECO:0000256" key="2">
    <source>
        <dbReference type="ARBA" id="ARBA00022898"/>
    </source>
</evidence>
<sequence length="373" mass="41753">MIYLDHAATTKPLKNVLATYHQIASKHFANPSSPHHLGESSEDIILAAKKIWCDYFNIPAHGIIFTSGGTESNYLLIKTLLFQQRQNEAVHIIATTVEHASLYETLKILKRRSDISVTFLQPEKNGKISRNQLVQALKPTTKLITIQTTNSETGIQQDIKMIGAFAQEHKLFFHTDAVQAFGKCNLAHIFDHADAVSISAHKIHGVKGIGALLIKHPENLAKPFYAGSQFGFKQGTIDPALIASFAVATDDYISHEKTRLDQLKMCRRYFIEQLQAAQLPLTIINRENEQSHIIACLCDNVSGDLIQQALNRQQIYVSTKSACQSHSSGPLRSLAPLFGDNQHHHFLRISCGYFTSLEDLDQVIKLLTKHLRK</sequence>
<dbReference type="Gene3D" id="3.40.640.10">
    <property type="entry name" value="Type I PLP-dependent aspartate aminotransferase-like (Major domain)"/>
    <property type="match status" value="1"/>
</dbReference>
<dbReference type="PIRSF" id="PIRSF005572">
    <property type="entry name" value="NifS"/>
    <property type="match status" value="1"/>
</dbReference>
<dbReference type="RefSeq" id="WP_110251190.1">
    <property type="nucleotide sequence ID" value="NZ_QJJR01000005.1"/>
</dbReference>
<protein>
    <submittedName>
        <fullName evidence="4">Cysteine desulfurase</fullName>
    </submittedName>
</protein>
<evidence type="ECO:0000313" key="4">
    <source>
        <dbReference type="EMBL" id="PXW91410.1"/>
    </source>
</evidence>
<dbReference type="OrthoDB" id="9808002at2"/>
<dbReference type="GO" id="GO:0003824">
    <property type="term" value="F:catalytic activity"/>
    <property type="evidence" value="ECO:0007669"/>
    <property type="project" value="UniProtKB-ARBA"/>
</dbReference>
<dbReference type="InterPro" id="IPR015424">
    <property type="entry name" value="PyrdxlP-dep_Trfase"/>
</dbReference>
<comment type="cofactor">
    <cofactor evidence="1">
        <name>pyridoxal 5'-phosphate</name>
        <dbReference type="ChEBI" id="CHEBI:597326"/>
    </cofactor>
</comment>
<reference evidence="4 5" key="1">
    <citation type="submission" date="2018-05" db="EMBL/GenBank/DDBJ databases">
        <title>Genomic Encyclopedia of Type Strains, Phase IV (KMG-IV): sequencing the most valuable type-strain genomes for metagenomic binning, comparative biology and taxonomic classification.</title>
        <authorList>
            <person name="Goeker M."/>
        </authorList>
    </citation>
    <scope>NUCLEOTIDE SEQUENCE [LARGE SCALE GENOMIC DNA]</scope>
    <source>
        <strain evidence="4 5">DSM 22440</strain>
    </source>
</reference>
<dbReference type="InterPro" id="IPR015422">
    <property type="entry name" value="PyrdxlP-dep_Trfase_small"/>
</dbReference>
<keyword evidence="2" id="KW-0663">Pyridoxal phosphate</keyword>
<dbReference type="PANTHER" id="PTHR11601">
    <property type="entry name" value="CYSTEINE DESULFURYLASE FAMILY MEMBER"/>
    <property type="match status" value="1"/>
</dbReference>
<name>A0A2V3WBF4_9BACI</name>
<dbReference type="InterPro" id="IPR016454">
    <property type="entry name" value="Cysteine_dSase"/>
</dbReference>
<comment type="caution">
    <text evidence="4">The sequence shown here is derived from an EMBL/GenBank/DDBJ whole genome shotgun (WGS) entry which is preliminary data.</text>
</comment>
<accession>A0A2V3WBF4</accession>
<feature type="domain" description="Aminotransferase class V" evidence="3">
    <location>
        <begin position="2"/>
        <end position="363"/>
    </location>
</feature>
<evidence type="ECO:0000259" key="3">
    <source>
        <dbReference type="Pfam" id="PF00266"/>
    </source>
</evidence>
<organism evidence="4 5">
    <name type="scientific">Streptohalobacillus salinus</name>
    <dbReference type="NCBI Taxonomy" id="621096"/>
    <lineage>
        <taxon>Bacteria</taxon>
        <taxon>Bacillati</taxon>
        <taxon>Bacillota</taxon>
        <taxon>Bacilli</taxon>
        <taxon>Bacillales</taxon>
        <taxon>Bacillaceae</taxon>
        <taxon>Streptohalobacillus</taxon>
    </lineage>
</organism>
<dbReference type="Proteomes" id="UP000247922">
    <property type="component" value="Unassembled WGS sequence"/>
</dbReference>
<evidence type="ECO:0000256" key="1">
    <source>
        <dbReference type="ARBA" id="ARBA00001933"/>
    </source>
</evidence>
<dbReference type="InterPro" id="IPR000192">
    <property type="entry name" value="Aminotrans_V_dom"/>
</dbReference>
<evidence type="ECO:0000313" key="5">
    <source>
        <dbReference type="Proteomes" id="UP000247922"/>
    </source>
</evidence>
<keyword evidence="5" id="KW-1185">Reference proteome</keyword>
<dbReference type="Pfam" id="PF00266">
    <property type="entry name" value="Aminotran_5"/>
    <property type="match status" value="1"/>
</dbReference>
<proteinExistence type="predicted"/>
<dbReference type="Gene3D" id="1.10.260.50">
    <property type="match status" value="1"/>
</dbReference>
<dbReference type="AlphaFoldDB" id="A0A2V3WBF4"/>
<dbReference type="InterPro" id="IPR015421">
    <property type="entry name" value="PyrdxlP-dep_Trfase_major"/>
</dbReference>
<dbReference type="PANTHER" id="PTHR11601:SF36">
    <property type="entry name" value="CYSTEINE DESULFURASE NIFS-RELATED"/>
    <property type="match status" value="1"/>
</dbReference>
<dbReference type="SUPFAM" id="SSF53383">
    <property type="entry name" value="PLP-dependent transferases"/>
    <property type="match status" value="1"/>
</dbReference>
<dbReference type="Gene3D" id="3.90.1150.10">
    <property type="entry name" value="Aspartate Aminotransferase, domain 1"/>
    <property type="match status" value="1"/>
</dbReference>